<keyword evidence="1" id="KW-0812">Transmembrane</keyword>
<protein>
    <submittedName>
        <fullName evidence="2">Uncharacterized protein</fullName>
    </submittedName>
</protein>
<name>A0A327MZH0_PSEFL</name>
<accession>A0A327MZH0</accession>
<evidence type="ECO:0000313" key="2">
    <source>
        <dbReference type="EMBL" id="RAI65518.1"/>
    </source>
</evidence>
<keyword evidence="1" id="KW-0472">Membrane</keyword>
<comment type="caution">
    <text evidence="2">The sequence shown here is derived from an EMBL/GenBank/DDBJ whole genome shotgun (WGS) entry which is preliminary data.</text>
</comment>
<sequence length="378" mass="41771">MNRAPQYPDVIEPREPRWRRWWLALLVLWGLQSAAVLSLWPEDQPRLELWLWSAVLPMCWALALALRVLGWQIGLFNRDVYRRTVDAAVQRWWGRRRLGLPVEQVLLLGPVGDEQTHYHGLMAGAPAPKPSKPDGATQPMLCCPVALGSSSERTPALARRLARMTLELPELKERWPSLRGIAWIGDEASQCAYLKAVAKGGVVLPEARMPLDDLSDLDTLIDAFHHDCRDEADWVLCAGVVSVPSADEPDLPGEAGFLWLVSHQGRQLLHRGEYLLRESDESPAELCVQLQRYAGLDAAPPDCLALDKTSQGAFVAGGWQSAEHQLSGHWGVLAQLAPFIGMSLALLQAREAGKPCGWLSQDGNNRLAIGMAVPHGND</sequence>
<gene>
    <name evidence="2" type="ORF">DOZ80_23500</name>
</gene>
<dbReference type="AlphaFoldDB" id="A0A327MZH0"/>
<organism evidence="2 3">
    <name type="scientific">Pseudomonas fluorescens</name>
    <dbReference type="NCBI Taxonomy" id="294"/>
    <lineage>
        <taxon>Bacteria</taxon>
        <taxon>Pseudomonadati</taxon>
        <taxon>Pseudomonadota</taxon>
        <taxon>Gammaproteobacteria</taxon>
        <taxon>Pseudomonadales</taxon>
        <taxon>Pseudomonadaceae</taxon>
        <taxon>Pseudomonas</taxon>
    </lineage>
</organism>
<evidence type="ECO:0000256" key="1">
    <source>
        <dbReference type="SAM" id="Phobius"/>
    </source>
</evidence>
<dbReference type="EMBL" id="QLIN01000012">
    <property type="protein sequence ID" value="RAI65518.1"/>
    <property type="molecule type" value="Genomic_DNA"/>
</dbReference>
<dbReference type="Proteomes" id="UP000249493">
    <property type="component" value="Unassembled WGS sequence"/>
</dbReference>
<feature type="transmembrane region" description="Helical" evidence="1">
    <location>
        <begin position="52"/>
        <end position="73"/>
    </location>
</feature>
<keyword evidence="1" id="KW-1133">Transmembrane helix</keyword>
<reference evidence="2 3" key="1">
    <citation type="submission" date="2018-06" db="EMBL/GenBank/DDBJ databases">
        <authorList>
            <person name="Zhirakovskaya E."/>
        </authorList>
    </citation>
    <scope>NUCLEOTIDE SEQUENCE [LARGE SCALE GENOMIC DNA]</scope>
    <source>
        <strain evidence="2 3">LY3</strain>
    </source>
</reference>
<evidence type="ECO:0000313" key="3">
    <source>
        <dbReference type="Proteomes" id="UP000249493"/>
    </source>
</evidence>
<feature type="transmembrane region" description="Helical" evidence="1">
    <location>
        <begin position="21"/>
        <end position="40"/>
    </location>
</feature>
<proteinExistence type="predicted"/>